<name>A0ABU3TPL0_9BACT</name>
<comment type="caution">
    <text evidence="1">The sequence shown here is derived from an EMBL/GenBank/DDBJ whole genome shotgun (WGS) entry which is preliminary data.</text>
</comment>
<dbReference type="RefSeq" id="WP_316070210.1">
    <property type="nucleotide sequence ID" value="NZ_JAVNWW010000001.1"/>
</dbReference>
<evidence type="ECO:0000313" key="1">
    <source>
        <dbReference type="EMBL" id="MDU0807803.1"/>
    </source>
</evidence>
<evidence type="ECO:0008006" key="3">
    <source>
        <dbReference type="Google" id="ProtNLM"/>
    </source>
</evidence>
<evidence type="ECO:0000313" key="2">
    <source>
        <dbReference type="Proteomes" id="UP001249959"/>
    </source>
</evidence>
<keyword evidence="2" id="KW-1185">Reference proteome</keyword>
<gene>
    <name evidence="1" type="ORF">PQG45_02000</name>
</gene>
<accession>A0ABU3TPL0</accession>
<proteinExistence type="predicted"/>
<reference evidence="1 2" key="1">
    <citation type="submission" date="2023-09" db="EMBL/GenBank/DDBJ databases">
        <title>Aquirufa genomes.</title>
        <authorList>
            <person name="Pitt A."/>
        </authorList>
    </citation>
    <scope>NUCLEOTIDE SEQUENCE [LARGE SCALE GENOMIC DNA]</scope>
    <source>
        <strain evidence="1 2">LEOWEIH-7C</strain>
    </source>
</reference>
<dbReference type="Proteomes" id="UP001249959">
    <property type="component" value="Unassembled WGS sequence"/>
</dbReference>
<dbReference type="EMBL" id="JAVNWW010000001">
    <property type="protein sequence ID" value="MDU0807803.1"/>
    <property type="molecule type" value="Genomic_DNA"/>
</dbReference>
<sequence>MEKTNFDKDFKSLTPQELILLNGGDNVTQWLFYKAGQIYQSIVKEIQNSHPAEYYK</sequence>
<organism evidence="1 2">
    <name type="scientific">Aquirufa regiilacus</name>
    <dbReference type="NCBI Taxonomy" id="3024868"/>
    <lineage>
        <taxon>Bacteria</taxon>
        <taxon>Pseudomonadati</taxon>
        <taxon>Bacteroidota</taxon>
        <taxon>Cytophagia</taxon>
        <taxon>Cytophagales</taxon>
        <taxon>Flectobacillaceae</taxon>
        <taxon>Aquirufa</taxon>
    </lineage>
</organism>
<protein>
    <recommendedName>
        <fullName evidence="3">Bacteriocin</fullName>
    </recommendedName>
</protein>